<dbReference type="InterPro" id="IPR013149">
    <property type="entry name" value="ADH-like_C"/>
</dbReference>
<reference evidence="5" key="1">
    <citation type="submission" date="2020-06" db="EMBL/GenBank/DDBJ databases">
        <title>Characterization of fructooligosaccharide metabolism and fructooligosaccharide-degrading enzymes in human commensal butyrate producers.</title>
        <authorList>
            <person name="Tanno H."/>
            <person name="Fujii T."/>
            <person name="Hirano K."/>
            <person name="Maeno S."/>
            <person name="Tonozuka T."/>
            <person name="Sakamoto M."/>
            <person name="Ohkuma M."/>
            <person name="Tochio T."/>
            <person name="Endo A."/>
        </authorList>
    </citation>
    <scope>NUCLEOTIDE SEQUENCE</scope>
    <source>
        <strain evidence="5">JCM 17466</strain>
    </source>
</reference>
<evidence type="ECO:0000256" key="2">
    <source>
        <dbReference type="ARBA" id="ARBA00022833"/>
    </source>
</evidence>
<dbReference type="SUPFAM" id="SSF50129">
    <property type="entry name" value="GroES-like"/>
    <property type="match status" value="1"/>
</dbReference>
<dbReference type="InterPro" id="IPR050129">
    <property type="entry name" value="Zn_alcohol_dh"/>
</dbReference>
<organism evidence="5 6">
    <name type="scientific">Anaerostipes butyraticus</name>
    <dbReference type="NCBI Taxonomy" id="645466"/>
    <lineage>
        <taxon>Bacteria</taxon>
        <taxon>Bacillati</taxon>
        <taxon>Bacillota</taxon>
        <taxon>Clostridia</taxon>
        <taxon>Lachnospirales</taxon>
        <taxon>Lachnospiraceae</taxon>
        <taxon>Anaerostipes</taxon>
    </lineage>
</organism>
<keyword evidence="2" id="KW-0862">Zinc</keyword>
<gene>
    <name evidence="5" type="ORF">ANBU17_01690</name>
</gene>
<accession>A0A916Q3V6</accession>
<dbReference type="SUPFAM" id="SSF51735">
    <property type="entry name" value="NAD(P)-binding Rossmann-fold domains"/>
    <property type="match status" value="1"/>
</dbReference>
<proteinExistence type="predicted"/>
<evidence type="ECO:0000313" key="5">
    <source>
        <dbReference type="EMBL" id="GFO83822.1"/>
    </source>
</evidence>
<dbReference type="GO" id="GO:0046872">
    <property type="term" value="F:metal ion binding"/>
    <property type="evidence" value="ECO:0007669"/>
    <property type="project" value="UniProtKB-KW"/>
</dbReference>
<feature type="domain" description="Enoyl reductase (ER)" evidence="4">
    <location>
        <begin position="14"/>
        <end position="343"/>
    </location>
</feature>
<dbReference type="InterPro" id="IPR013154">
    <property type="entry name" value="ADH-like_N"/>
</dbReference>
<comment type="caution">
    <text evidence="5">The sequence shown here is derived from an EMBL/GenBank/DDBJ whole genome shotgun (WGS) entry which is preliminary data.</text>
</comment>
<dbReference type="InterPro" id="IPR020843">
    <property type="entry name" value="ER"/>
</dbReference>
<dbReference type="Pfam" id="PF08240">
    <property type="entry name" value="ADH_N"/>
    <property type="match status" value="1"/>
</dbReference>
<dbReference type="Pfam" id="PF00107">
    <property type="entry name" value="ADH_zinc_N"/>
    <property type="match status" value="1"/>
</dbReference>
<dbReference type="PANTHER" id="PTHR43401:SF2">
    <property type="entry name" value="L-THREONINE 3-DEHYDROGENASE"/>
    <property type="match status" value="1"/>
</dbReference>
<name>A0A916Q3V6_9FIRM</name>
<evidence type="ECO:0000256" key="3">
    <source>
        <dbReference type="ARBA" id="ARBA00023002"/>
    </source>
</evidence>
<dbReference type="SMART" id="SM00829">
    <property type="entry name" value="PKS_ER"/>
    <property type="match status" value="1"/>
</dbReference>
<sequence>MQGKMKAQMFYAPGDVRFEETDIPQITDDEILVKVKAALTCGTDLKTYRRGHPTIIQSVPSTFGHEFASEVVEVGKNVTKFKVGDRVVGANTAPCFECENCKNKRYSLCTNLQYLNGAYSEYVAVPSHILKYNFYKIPDHLPYEQAALLEPLACAVHGVDRIPAKVGDKVAVIGAGPIGLMFMNLLVLKGCQVIAVDLSDYRLNIAKEKFGVYETVNAKEDSHIQEVRDLCGGSGADVVVEATGFPNVWENAINMVRPGGTVLAFGGTKAGTTITVDCQKFHYEEITLMAVYHHTPYHVNLALKLLSNGLIDGSKYISGYYPLEKTIDALESIGRQEGIKYVILPEGTDK</sequence>
<keyword evidence="6" id="KW-1185">Reference proteome</keyword>
<evidence type="ECO:0000259" key="4">
    <source>
        <dbReference type="SMART" id="SM00829"/>
    </source>
</evidence>
<keyword evidence="3" id="KW-0560">Oxidoreductase</keyword>
<dbReference type="RefSeq" id="WP_201309584.1">
    <property type="nucleotide sequence ID" value="NZ_BLYI01000003.1"/>
</dbReference>
<dbReference type="PANTHER" id="PTHR43401">
    <property type="entry name" value="L-THREONINE 3-DEHYDROGENASE"/>
    <property type="match status" value="1"/>
</dbReference>
<evidence type="ECO:0000256" key="1">
    <source>
        <dbReference type="ARBA" id="ARBA00022723"/>
    </source>
</evidence>
<dbReference type="Proteomes" id="UP000613208">
    <property type="component" value="Unassembled WGS sequence"/>
</dbReference>
<dbReference type="InterPro" id="IPR011032">
    <property type="entry name" value="GroES-like_sf"/>
</dbReference>
<keyword evidence="1" id="KW-0479">Metal-binding</keyword>
<dbReference type="EMBL" id="BLYI01000003">
    <property type="protein sequence ID" value="GFO83822.1"/>
    <property type="molecule type" value="Genomic_DNA"/>
</dbReference>
<dbReference type="AlphaFoldDB" id="A0A916Q3V6"/>
<dbReference type="Gene3D" id="3.40.50.720">
    <property type="entry name" value="NAD(P)-binding Rossmann-like Domain"/>
    <property type="match status" value="1"/>
</dbReference>
<protein>
    <submittedName>
        <fullName evidence="5">Dehydrogenase</fullName>
    </submittedName>
</protein>
<dbReference type="InterPro" id="IPR036291">
    <property type="entry name" value="NAD(P)-bd_dom_sf"/>
</dbReference>
<evidence type="ECO:0000313" key="6">
    <source>
        <dbReference type="Proteomes" id="UP000613208"/>
    </source>
</evidence>
<dbReference type="Gene3D" id="3.90.180.10">
    <property type="entry name" value="Medium-chain alcohol dehydrogenases, catalytic domain"/>
    <property type="match status" value="1"/>
</dbReference>
<dbReference type="GO" id="GO:0016491">
    <property type="term" value="F:oxidoreductase activity"/>
    <property type="evidence" value="ECO:0007669"/>
    <property type="project" value="UniProtKB-KW"/>
</dbReference>